<gene>
    <name evidence="3" type="ORF">ED208_11030</name>
</gene>
<accession>A0A3N0VAD3</accession>
<feature type="chain" id="PRO_5018217370" evidence="2">
    <location>
        <begin position="21"/>
        <end position="152"/>
    </location>
</feature>
<dbReference type="RefSeq" id="WP_123211946.1">
    <property type="nucleotide sequence ID" value="NZ_RJVO01000004.1"/>
</dbReference>
<protein>
    <submittedName>
        <fullName evidence="3">Uncharacterized protein</fullName>
    </submittedName>
</protein>
<dbReference type="Proteomes" id="UP000282106">
    <property type="component" value="Unassembled WGS sequence"/>
</dbReference>
<dbReference type="AlphaFoldDB" id="A0A3N0VAD3"/>
<feature type="signal peptide" evidence="2">
    <location>
        <begin position="1"/>
        <end position="20"/>
    </location>
</feature>
<reference evidence="3 4" key="1">
    <citation type="submission" date="2018-10" db="EMBL/GenBank/DDBJ databases">
        <authorList>
            <person name="Chen W.-M."/>
        </authorList>
    </citation>
    <scope>NUCLEOTIDE SEQUENCE [LARGE SCALE GENOMIC DNA]</scope>
    <source>
        <strain evidence="3 4">THS-13</strain>
    </source>
</reference>
<evidence type="ECO:0000256" key="1">
    <source>
        <dbReference type="SAM" id="MobiDB-lite"/>
    </source>
</evidence>
<dbReference type="PROSITE" id="PS51257">
    <property type="entry name" value="PROKAR_LIPOPROTEIN"/>
    <property type="match status" value="1"/>
</dbReference>
<proteinExistence type="predicted"/>
<evidence type="ECO:0000313" key="4">
    <source>
        <dbReference type="Proteomes" id="UP000282106"/>
    </source>
</evidence>
<organism evidence="3 4">
    <name type="scientific">Stagnimonas aquatica</name>
    <dbReference type="NCBI Taxonomy" id="2689987"/>
    <lineage>
        <taxon>Bacteria</taxon>
        <taxon>Pseudomonadati</taxon>
        <taxon>Pseudomonadota</taxon>
        <taxon>Gammaproteobacteria</taxon>
        <taxon>Nevskiales</taxon>
        <taxon>Nevskiaceae</taxon>
        <taxon>Stagnimonas</taxon>
    </lineage>
</organism>
<feature type="compositionally biased region" description="Polar residues" evidence="1">
    <location>
        <begin position="79"/>
        <end position="99"/>
    </location>
</feature>
<sequence length="152" mass="15195">MIRKHFVRVAIILVTCGFYACMQSVGPGGVQQSAGPFQQSVGPGGVSQNAGPFGSQTVGPGGVQQSMGPFKQSVGPGGVQQSAGPFGSQSVGANGVQQTAGPAAASSSSGNTCRISCSGRSYSASCPARENPLCQCGQPPYASCVGRVQPRQ</sequence>
<dbReference type="EMBL" id="RJVO01000004">
    <property type="protein sequence ID" value="ROH89649.1"/>
    <property type="molecule type" value="Genomic_DNA"/>
</dbReference>
<evidence type="ECO:0000256" key="2">
    <source>
        <dbReference type="SAM" id="SignalP"/>
    </source>
</evidence>
<dbReference type="InParanoid" id="A0A3N0VAD3"/>
<feature type="compositionally biased region" description="Polar residues" evidence="1">
    <location>
        <begin position="36"/>
        <end position="67"/>
    </location>
</feature>
<feature type="compositionally biased region" description="Polar residues" evidence="1">
    <location>
        <begin position="111"/>
        <end position="120"/>
    </location>
</feature>
<keyword evidence="4" id="KW-1185">Reference proteome</keyword>
<feature type="region of interest" description="Disordered" evidence="1">
    <location>
        <begin position="36"/>
        <end position="120"/>
    </location>
</feature>
<name>A0A3N0VAD3_9GAMM</name>
<keyword evidence="2" id="KW-0732">Signal</keyword>
<comment type="caution">
    <text evidence="3">The sequence shown here is derived from an EMBL/GenBank/DDBJ whole genome shotgun (WGS) entry which is preliminary data.</text>
</comment>
<feature type="compositionally biased region" description="Low complexity" evidence="1">
    <location>
        <begin position="100"/>
        <end position="110"/>
    </location>
</feature>
<evidence type="ECO:0000313" key="3">
    <source>
        <dbReference type="EMBL" id="ROH89649.1"/>
    </source>
</evidence>